<accession>A0AA36HW17</accession>
<reference evidence="1" key="1">
    <citation type="submission" date="2023-08" db="EMBL/GenBank/DDBJ databases">
        <authorList>
            <person name="Chen Y."/>
            <person name="Shah S."/>
            <person name="Dougan E. K."/>
            <person name="Thang M."/>
            <person name="Chan C."/>
        </authorList>
    </citation>
    <scope>NUCLEOTIDE SEQUENCE</scope>
</reference>
<comment type="caution">
    <text evidence="1">The sequence shown here is derived from an EMBL/GenBank/DDBJ whole genome shotgun (WGS) entry which is preliminary data.</text>
</comment>
<protein>
    <submittedName>
        <fullName evidence="1">Uncharacterized protein</fullName>
    </submittedName>
</protein>
<sequence length="136" mass="15148">MEPHRTVLGTPCSLKDLCWVPFQLTGGLAPATRRFAAPRRGAVESYAKVSVLCSRCGELLARYRKRNGTKSNLIKMYVERIAEDTHSILAMESQIPACGENKEIACPGCERSFCRGPRLVKGRPAWKIIAGRVRMK</sequence>
<evidence type="ECO:0000313" key="2">
    <source>
        <dbReference type="Proteomes" id="UP001178507"/>
    </source>
</evidence>
<gene>
    <name evidence="1" type="ORF">EVOR1521_LOCUS5466</name>
</gene>
<dbReference type="AlphaFoldDB" id="A0AA36HW17"/>
<name>A0AA36HW17_9DINO</name>
<organism evidence="1 2">
    <name type="scientific">Effrenium voratum</name>
    <dbReference type="NCBI Taxonomy" id="2562239"/>
    <lineage>
        <taxon>Eukaryota</taxon>
        <taxon>Sar</taxon>
        <taxon>Alveolata</taxon>
        <taxon>Dinophyceae</taxon>
        <taxon>Suessiales</taxon>
        <taxon>Symbiodiniaceae</taxon>
        <taxon>Effrenium</taxon>
    </lineage>
</organism>
<dbReference type="Proteomes" id="UP001178507">
    <property type="component" value="Unassembled WGS sequence"/>
</dbReference>
<evidence type="ECO:0000313" key="1">
    <source>
        <dbReference type="EMBL" id="CAJ1376388.1"/>
    </source>
</evidence>
<dbReference type="EMBL" id="CAUJNA010000390">
    <property type="protein sequence ID" value="CAJ1376388.1"/>
    <property type="molecule type" value="Genomic_DNA"/>
</dbReference>
<keyword evidence="2" id="KW-1185">Reference proteome</keyword>
<proteinExistence type="predicted"/>